<dbReference type="Gene3D" id="3.20.20.70">
    <property type="entry name" value="Aldolase class I"/>
    <property type="match status" value="1"/>
</dbReference>
<gene>
    <name evidence="8" type="primary">kdsA</name>
    <name evidence="10" type="ORF">SAMN02745164_02038</name>
</gene>
<protein>
    <recommendedName>
        <fullName evidence="8">2-dehydro-3-deoxyphosphooctonate aldolase</fullName>
        <ecNumber evidence="8">2.5.1.55</ecNumber>
    </recommendedName>
    <alternativeName>
        <fullName evidence="8">3-deoxy-D-manno-octulosonic acid 8-phosphate synthase</fullName>
    </alternativeName>
    <alternativeName>
        <fullName evidence="8">KDO-8-phosphate synthase</fullName>
        <shortName evidence="8">KDO 8-P synthase</shortName>
        <shortName evidence="8">KDOPS</shortName>
    </alternativeName>
    <alternativeName>
        <fullName evidence="8">Phospho-2-dehydro-3-deoxyoctonate aldolase</fullName>
    </alternativeName>
</protein>
<evidence type="ECO:0000256" key="8">
    <source>
        <dbReference type="HAMAP-Rule" id="MF_00056"/>
    </source>
</evidence>
<keyword evidence="5 8" id="KW-0963">Cytoplasm</keyword>
<evidence type="ECO:0000256" key="5">
    <source>
        <dbReference type="ARBA" id="ARBA00022490"/>
    </source>
</evidence>
<proteinExistence type="inferred from homology"/>
<dbReference type="EC" id="2.5.1.55" evidence="8"/>
<dbReference type="NCBIfam" id="NF003543">
    <property type="entry name" value="PRK05198.1"/>
    <property type="match status" value="1"/>
</dbReference>
<name>A0A1M4ZWY4_MARH1</name>
<evidence type="ECO:0000313" key="11">
    <source>
        <dbReference type="Proteomes" id="UP000184334"/>
    </source>
</evidence>
<comment type="pathway">
    <text evidence="3 8">Carbohydrate biosynthesis; 3-deoxy-D-manno-octulosonate biosynthesis; 3-deoxy-D-manno-octulosonate from D-ribulose 5-phosphate: step 2/3.</text>
</comment>
<dbReference type="UniPathway" id="UPA00030"/>
<dbReference type="InterPro" id="IPR013785">
    <property type="entry name" value="Aldolase_TIM"/>
</dbReference>
<keyword evidence="11" id="KW-1185">Reference proteome</keyword>
<dbReference type="InterPro" id="IPR006269">
    <property type="entry name" value="KDO8P_synthase"/>
</dbReference>
<comment type="similarity">
    <text evidence="4 8">Belongs to the KdsA family.</text>
</comment>
<reference evidence="10" key="1">
    <citation type="submission" date="2016-11" db="EMBL/GenBank/DDBJ databases">
        <authorList>
            <person name="Varghese N."/>
            <person name="Submissions S."/>
        </authorList>
    </citation>
    <scope>NUCLEOTIDE SEQUENCE [LARGE SCALE GENOMIC DNA]</scope>
    <source>
        <strain evidence="10">DSM 16785</strain>
    </source>
</reference>
<organism evidence="10 11">
    <name type="scientific">Marinitoga hydrogenitolerans (strain DSM 16785 / JCM 12826 / AT1271)</name>
    <dbReference type="NCBI Taxonomy" id="1122195"/>
    <lineage>
        <taxon>Bacteria</taxon>
        <taxon>Thermotogati</taxon>
        <taxon>Thermotogota</taxon>
        <taxon>Thermotogae</taxon>
        <taxon>Petrotogales</taxon>
        <taxon>Petrotogaceae</taxon>
        <taxon>Marinitoga</taxon>
    </lineage>
</organism>
<dbReference type="AlphaFoldDB" id="A0A1M4ZWY4"/>
<evidence type="ECO:0000256" key="1">
    <source>
        <dbReference type="ARBA" id="ARBA00004496"/>
    </source>
</evidence>
<dbReference type="GO" id="GO:0008676">
    <property type="term" value="F:3-deoxy-8-phosphooctulonate synthase activity"/>
    <property type="evidence" value="ECO:0007669"/>
    <property type="project" value="UniProtKB-UniRule"/>
</dbReference>
<evidence type="ECO:0000256" key="7">
    <source>
        <dbReference type="ARBA" id="ARBA00049112"/>
    </source>
</evidence>
<evidence type="ECO:0000256" key="2">
    <source>
        <dbReference type="ARBA" id="ARBA00004756"/>
    </source>
</evidence>
<evidence type="ECO:0000256" key="3">
    <source>
        <dbReference type="ARBA" id="ARBA00004845"/>
    </source>
</evidence>
<comment type="catalytic activity">
    <reaction evidence="7 8">
        <text>D-arabinose 5-phosphate + phosphoenolpyruvate + H2O = 3-deoxy-alpha-D-manno-2-octulosonate-8-phosphate + phosphate</text>
        <dbReference type="Rhea" id="RHEA:14053"/>
        <dbReference type="ChEBI" id="CHEBI:15377"/>
        <dbReference type="ChEBI" id="CHEBI:43474"/>
        <dbReference type="ChEBI" id="CHEBI:57693"/>
        <dbReference type="ChEBI" id="CHEBI:58702"/>
        <dbReference type="ChEBI" id="CHEBI:85985"/>
        <dbReference type="EC" id="2.5.1.55"/>
    </reaction>
</comment>
<evidence type="ECO:0000313" key="10">
    <source>
        <dbReference type="EMBL" id="SHF22505.1"/>
    </source>
</evidence>
<comment type="caution">
    <text evidence="10">The sequence shown here is derived from an EMBL/GenBank/DDBJ whole genome shotgun (WGS) entry which is preliminary data.</text>
</comment>
<dbReference type="HAMAP" id="MF_00056">
    <property type="entry name" value="KDO8P_synth"/>
    <property type="match status" value="1"/>
</dbReference>
<accession>A0A1M4ZWY4</accession>
<dbReference type="Pfam" id="PF00793">
    <property type="entry name" value="DAHP_synth_1"/>
    <property type="match status" value="1"/>
</dbReference>
<dbReference type="GO" id="GO:0019294">
    <property type="term" value="P:keto-3-deoxy-D-manno-octulosonic acid biosynthetic process"/>
    <property type="evidence" value="ECO:0007669"/>
    <property type="project" value="UniProtKB-UniRule"/>
</dbReference>
<dbReference type="RefSeq" id="WP_072865924.1">
    <property type="nucleotide sequence ID" value="NZ_FQUI01000049.1"/>
</dbReference>
<comment type="pathway">
    <text evidence="2">Bacterial outer membrane biogenesis; lipopolysaccharide biosynthesis.</text>
</comment>
<sequence length="279" mass="31152">MNKTIKIKGFEINNYKPFILIAGPCAMESEFLVMKTAEKIKEITYKLGIPYIFKSSFDKANRTSIDSFRGPGLDKGLKILEKVKRYFEIPVTTDIHLPEQAKPVAEIADLLQIPAFLCRQTDLIVAAAKTGKPVNIKKGQFLAPWDMKNVVDKLVKSGNTDVILTERGTFFGYNNLVVDMTSLVEMKKIGFPVIFDATHSVQKPGAKGKETGGNREYVEYLSKAAITIGISGIFLEVHPDPDNALSDGPNMIKLENLEKLLLQIKNIDMLIKNNDKNEM</sequence>
<dbReference type="SUPFAM" id="SSF51569">
    <property type="entry name" value="Aldolase"/>
    <property type="match status" value="1"/>
</dbReference>
<dbReference type="NCBIfam" id="TIGR01362">
    <property type="entry name" value="KDO8P_synth"/>
    <property type="match status" value="1"/>
</dbReference>
<dbReference type="STRING" id="1122195.SAMN02745164_02038"/>
<keyword evidence="8" id="KW-0448">Lipopolysaccharide biosynthesis</keyword>
<dbReference type="InterPro" id="IPR006218">
    <property type="entry name" value="DAHP1/KDSA"/>
</dbReference>
<dbReference type="Proteomes" id="UP000184334">
    <property type="component" value="Unassembled WGS sequence"/>
</dbReference>
<keyword evidence="6 8" id="KW-0808">Transferase</keyword>
<dbReference type="UniPathway" id="UPA00357">
    <property type="reaction ID" value="UER00474"/>
</dbReference>
<comment type="subcellular location">
    <subcellularLocation>
        <location evidence="1 8">Cytoplasm</location>
    </subcellularLocation>
</comment>
<evidence type="ECO:0000256" key="4">
    <source>
        <dbReference type="ARBA" id="ARBA00010499"/>
    </source>
</evidence>
<feature type="domain" description="DAHP synthetase I/KDSA" evidence="9">
    <location>
        <begin position="15"/>
        <end position="271"/>
    </location>
</feature>
<evidence type="ECO:0000256" key="6">
    <source>
        <dbReference type="ARBA" id="ARBA00022679"/>
    </source>
</evidence>
<dbReference type="GO" id="GO:0005737">
    <property type="term" value="C:cytoplasm"/>
    <property type="evidence" value="ECO:0007669"/>
    <property type="project" value="UniProtKB-SubCell"/>
</dbReference>
<dbReference type="OrthoDB" id="9780456at2"/>
<dbReference type="PANTHER" id="PTHR21057">
    <property type="entry name" value="PHOSPHO-2-DEHYDRO-3-DEOXYHEPTONATE ALDOLASE"/>
    <property type="match status" value="1"/>
</dbReference>
<evidence type="ECO:0000259" key="9">
    <source>
        <dbReference type="Pfam" id="PF00793"/>
    </source>
</evidence>
<dbReference type="EMBL" id="FQUI01000049">
    <property type="protein sequence ID" value="SHF22505.1"/>
    <property type="molecule type" value="Genomic_DNA"/>
</dbReference>